<dbReference type="Gene3D" id="3.40.50.850">
    <property type="entry name" value="Isochorismatase-like"/>
    <property type="match status" value="1"/>
</dbReference>
<sequence length="225" mass="24046">MLDGLREIRTLTTWRSHPMTAPRRALVVVDAQQEYFTGLLPIQYPPREESIQRIADAIRAAEQHGIPVAVVQHFAGAGAPVFNLEAPEGQLHDAVEQLRSEAWKTVVKQFGSVFPGTDLLDWLRKQEVDTITLVGYMTNNCIIASASDAEVHGLAVEVLSDATGAIDLANAAGAVKAETVHTTLMALLHSNFAAVASTSDWATALEVGAPLATSNLVESAAQGRA</sequence>
<proteinExistence type="predicted"/>
<dbReference type="PANTHER" id="PTHR43540:SF6">
    <property type="entry name" value="ISOCHORISMATASE-LIKE DOMAIN-CONTAINING PROTEIN"/>
    <property type="match status" value="1"/>
</dbReference>
<reference evidence="3 4" key="1">
    <citation type="submission" date="2016-10" db="EMBL/GenBank/DDBJ databases">
        <authorList>
            <person name="de Groot N.N."/>
        </authorList>
    </citation>
    <scope>NUCLEOTIDE SEQUENCE [LARGE SCALE GENOMIC DNA]</scope>
    <source>
        <strain evidence="3 4">CGMCC 1.7054</strain>
    </source>
</reference>
<accession>A0A1I7MLP7</accession>
<evidence type="ECO:0000256" key="1">
    <source>
        <dbReference type="ARBA" id="ARBA00022801"/>
    </source>
</evidence>
<feature type="domain" description="Isochorismatase-like" evidence="2">
    <location>
        <begin position="25"/>
        <end position="197"/>
    </location>
</feature>
<evidence type="ECO:0000313" key="4">
    <source>
        <dbReference type="Proteomes" id="UP000198881"/>
    </source>
</evidence>
<keyword evidence="4" id="KW-1185">Reference proteome</keyword>
<dbReference type="AlphaFoldDB" id="A0A1I7MLP7"/>
<dbReference type="STRING" id="574650.SAMN04487966_10550"/>
<dbReference type="SUPFAM" id="SSF52499">
    <property type="entry name" value="Isochorismatase-like hydrolases"/>
    <property type="match status" value="1"/>
</dbReference>
<dbReference type="InterPro" id="IPR036380">
    <property type="entry name" value="Isochorismatase-like_sf"/>
</dbReference>
<evidence type="ECO:0000313" key="3">
    <source>
        <dbReference type="EMBL" id="SFV22851.1"/>
    </source>
</evidence>
<name>A0A1I7MLP7_9MICC</name>
<organism evidence="3 4">
    <name type="scientific">Micrococcus terreus</name>
    <dbReference type="NCBI Taxonomy" id="574650"/>
    <lineage>
        <taxon>Bacteria</taxon>
        <taxon>Bacillati</taxon>
        <taxon>Actinomycetota</taxon>
        <taxon>Actinomycetes</taxon>
        <taxon>Micrococcales</taxon>
        <taxon>Micrococcaceae</taxon>
        <taxon>Micrococcus</taxon>
    </lineage>
</organism>
<dbReference type="Proteomes" id="UP000198881">
    <property type="component" value="Unassembled WGS sequence"/>
</dbReference>
<dbReference type="Pfam" id="PF00857">
    <property type="entry name" value="Isochorismatase"/>
    <property type="match status" value="1"/>
</dbReference>
<dbReference type="PANTHER" id="PTHR43540">
    <property type="entry name" value="PEROXYUREIDOACRYLATE/UREIDOACRYLATE AMIDOHYDROLASE-RELATED"/>
    <property type="match status" value="1"/>
</dbReference>
<protein>
    <submittedName>
        <fullName evidence="3">Nicotinamidase-related amidase</fullName>
    </submittedName>
</protein>
<gene>
    <name evidence="3" type="ORF">SAMN04487966_10550</name>
</gene>
<keyword evidence="1" id="KW-0378">Hydrolase</keyword>
<dbReference type="GO" id="GO:0016787">
    <property type="term" value="F:hydrolase activity"/>
    <property type="evidence" value="ECO:0007669"/>
    <property type="project" value="UniProtKB-KW"/>
</dbReference>
<dbReference type="InterPro" id="IPR050272">
    <property type="entry name" value="Isochorismatase-like_hydrls"/>
</dbReference>
<dbReference type="InterPro" id="IPR000868">
    <property type="entry name" value="Isochorismatase-like_dom"/>
</dbReference>
<evidence type="ECO:0000259" key="2">
    <source>
        <dbReference type="Pfam" id="PF00857"/>
    </source>
</evidence>
<dbReference type="EMBL" id="FPCG01000005">
    <property type="protein sequence ID" value="SFV22851.1"/>
    <property type="molecule type" value="Genomic_DNA"/>
</dbReference>